<dbReference type="CDD" id="cd12110">
    <property type="entry name" value="PHP_HisPPase_Hisj_like"/>
    <property type="match status" value="1"/>
</dbReference>
<reference evidence="10" key="1">
    <citation type="journal article" date="2020" name="Appl. Environ. Microbiol.">
        <title>Medium-Chain Fatty Acid Synthesis by 'Candidatus Weimeria bifida' gen. nov., sp. nov., and 'Candidatus Pseudoramibacter fermentans' sp. nov.</title>
        <authorList>
            <person name="Scarborough M.J."/>
            <person name="Myers K.S."/>
            <person name="Donohue T.J."/>
            <person name="Noguera D.R."/>
        </authorList>
    </citation>
    <scope>NUCLEOTIDE SEQUENCE</scope>
    <source>
        <strain evidence="10">EUB1.1</strain>
    </source>
</reference>
<comment type="pathway">
    <text evidence="1 8">Amino-acid biosynthesis; L-histidine biosynthesis; L-histidine from 5-phospho-alpha-D-ribose 1-diphosphate: step 8/9.</text>
</comment>
<evidence type="ECO:0000259" key="9">
    <source>
        <dbReference type="Pfam" id="PF02811"/>
    </source>
</evidence>
<dbReference type="NCBIfam" id="NF005996">
    <property type="entry name" value="PRK08123.1"/>
    <property type="match status" value="1"/>
</dbReference>
<comment type="similarity">
    <text evidence="2 8">Belongs to the PHP hydrolase family. HisK subfamily.</text>
</comment>
<keyword evidence="5 8" id="KW-0378">Hydrolase</keyword>
<evidence type="ECO:0000256" key="8">
    <source>
        <dbReference type="RuleBase" id="RU366003"/>
    </source>
</evidence>
<dbReference type="InterPro" id="IPR016195">
    <property type="entry name" value="Pol/histidinol_Pase-like"/>
</dbReference>
<keyword evidence="4 8" id="KW-0028">Amino-acid biosynthesis</keyword>
<dbReference type="PANTHER" id="PTHR21039">
    <property type="entry name" value="HISTIDINOL PHOSPHATASE-RELATED"/>
    <property type="match status" value="1"/>
</dbReference>
<keyword evidence="6 8" id="KW-0368">Histidine biosynthesis</keyword>
<dbReference type="GO" id="GO:0000105">
    <property type="term" value="P:L-histidine biosynthetic process"/>
    <property type="evidence" value="ECO:0007669"/>
    <property type="project" value="UniProtKB-UniRule"/>
</dbReference>
<evidence type="ECO:0000256" key="3">
    <source>
        <dbReference type="ARBA" id="ARBA00013085"/>
    </source>
</evidence>
<dbReference type="Gene3D" id="3.20.20.140">
    <property type="entry name" value="Metal-dependent hydrolases"/>
    <property type="match status" value="1"/>
</dbReference>
<gene>
    <name evidence="10" type="primary">hisJ</name>
    <name evidence="10" type="ORF">FRC53_05500</name>
</gene>
<evidence type="ECO:0000313" key="10">
    <source>
        <dbReference type="EMBL" id="MQM72873.1"/>
    </source>
</evidence>
<dbReference type="EC" id="3.1.3.15" evidence="3 8"/>
<accession>A0A6L5GRU2</accession>
<comment type="caution">
    <text evidence="10">The sequence shown here is derived from an EMBL/GenBank/DDBJ whole genome shotgun (WGS) entry which is preliminary data.</text>
</comment>
<dbReference type="Pfam" id="PF02811">
    <property type="entry name" value="PHP"/>
    <property type="match status" value="1"/>
</dbReference>
<dbReference type="SUPFAM" id="SSF89550">
    <property type="entry name" value="PHP domain-like"/>
    <property type="match status" value="1"/>
</dbReference>
<evidence type="ECO:0000256" key="6">
    <source>
        <dbReference type="ARBA" id="ARBA00023102"/>
    </source>
</evidence>
<dbReference type="PANTHER" id="PTHR21039:SF0">
    <property type="entry name" value="HISTIDINOL-PHOSPHATASE"/>
    <property type="match status" value="1"/>
</dbReference>
<protein>
    <recommendedName>
        <fullName evidence="3 8">Histidinol-phosphatase</fullName>
        <shortName evidence="8">HolPase</shortName>
        <ecNumber evidence="3 8">3.1.3.15</ecNumber>
    </recommendedName>
</protein>
<evidence type="ECO:0000256" key="1">
    <source>
        <dbReference type="ARBA" id="ARBA00004970"/>
    </source>
</evidence>
<evidence type="ECO:0000256" key="4">
    <source>
        <dbReference type="ARBA" id="ARBA00022605"/>
    </source>
</evidence>
<keyword evidence="11" id="KW-1185">Reference proteome</keyword>
<name>A0A6L5GRU2_9FIRM</name>
<evidence type="ECO:0000313" key="11">
    <source>
        <dbReference type="Proteomes" id="UP000473648"/>
    </source>
</evidence>
<evidence type="ECO:0000256" key="5">
    <source>
        <dbReference type="ARBA" id="ARBA00022801"/>
    </source>
</evidence>
<dbReference type="Proteomes" id="UP000473648">
    <property type="component" value="Unassembled WGS sequence"/>
</dbReference>
<dbReference type="AlphaFoldDB" id="A0A6L5GRU2"/>
<proteinExistence type="inferred from homology"/>
<feature type="domain" description="PHP" evidence="9">
    <location>
        <begin position="6"/>
        <end position="209"/>
    </location>
</feature>
<evidence type="ECO:0000256" key="7">
    <source>
        <dbReference type="ARBA" id="ARBA00049158"/>
    </source>
</evidence>
<dbReference type="InterPro" id="IPR010140">
    <property type="entry name" value="Histidinol_P_phosphatase_HisJ"/>
</dbReference>
<dbReference type="NCBIfam" id="TIGR01856">
    <property type="entry name" value="hisJ_fam"/>
    <property type="match status" value="1"/>
</dbReference>
<dbReference type="InterPro" id="IPR004013">
    <property type="entry name" value="PHP_dom"/>
</dbReference>
<dbReference type="UniPathway" id="UPA00031">
    <property type="reaction ID" value="UER00013"/>
</dbReference>
<dbReference type="GO" id="GO:0005737">
    <property type="term" value="C:cytoplasm"/>
    <property type="evidence" value="ECO:0007669"/>
    <property type="project" value="TreeGrafter"/>
</dbReference>
<comment type="catalytic activity">
    <reaction evidence="7 8">
        <text>L-histidinol phosphate + H2O = L-histidinol + phosphate</text>
        <dbReference type="Rhea" id="RHEA:14465"/>
        <dbReference type="ChEBI" id="CHEBI:15377"/>
        <dbReference type="ChEBI" id="CHEBI:43474"/>
        <dbReference type="ChEBI" id="CHEBI:57699"/>
        <dbReference type="ChEBI" id="CHEBI:57980"/>
        <dbReference type="EC" id="3.1.3.15"/>
    </reaction>
</comment>
<organism evidence="10 11">
    <name type="scientific">Candidatus Pseudoramibacter fermentans</name>
    <dbReference type="NCBI Taxonomy" id="2594427"/>
    <lineage>
        <taxon>Bacteria</taxon>
        <taxon>Bacillati</taxon>
        <taxon>Bacillota</taxon>
        <taxon>Clostridia</taxon>
        <taxon>Eubacteriales</taxon>
        <taxon>Eubacteriaceae</taxon>
        <taxon>Pseudoramibacter</taxon>
    </lineage>
</organism>
<sequence length="281" mass="32411">MKKTNYHIHTNYCDGKNSIEEMVQAAISRDFDNIGISSHAPLKYQNDWTMPENALPQYFNELERVIKKYQTQIKVYKGLEIDYYLASHDLSPLCKNYLKKLDYWIGSIHCLGVINDGEVAYIDDTKESLKRGIDQLYGGDSKKAVCQYYEGIGEMAESLHPDIIGHIDIIKKNNKESYFFDESAEWYQTAWHHALEKIKKAGSILEINTGGAFRYGMRCMYPSEAILKEAIQMHIPLTVNTDAHCPEAMDFLINESLRYLSQNGQDTVMVYNGKDWFSQKI</sequence>
<evidence type="ECO:0000256" key="2">
    <source>
        <dbReference type="ARBA" id="ARBA00009152"/>
    </source>
</evidence>
<dbReference type="GO" id="GO:0004401">
    <property type="term" value="F:histidinol-phosphatase activity"/>
    <property type="evidence" value="ECO:0007669"/>
    <property type="project" value="UniProtKB-UniRule"/>
</dbReference>
<dbReference type="EMBL" id="VOGB01000004">
    <property type="protein sequence ID" value="MQM72873.1"/>
    <property type="molecule type" value="Genomic_DNA"/>
</dbReference>